<evidence type="ECO:0000256" key="1">
    <source>
        <dbReference type="ARBA" id="ARBA00004123"/>
    </source>
</evidence>
<dbReference type="SMART" id="SM00339">
    <property type="entry name" value="FH"/>
    <property type="match status" value="1"/>
</dbReference>
<evidence type="ECO:0000256" key="4">
    <source>
        <dbReference type="ARBA" id="ARBA00023163"/>
    </source>
</evidence>
<evidence type="ECO:0000259" key="7">
    <source>
        <dbReference type="PROSITE" id="PS50039"/>
    </source>
</evidence>
<feature type="non-terminal residue" evidence="8">
    <location>
        <position position="90"/>
    </location>
</feature>
<evidence type="ECO:0000313" key="9">
    <source>
        <dbReference type="Proteomes" id="UP000242146"/>
    </source>
</evidence>
<dbReference type="PANTHER" id="PTHR45881:SF1">
    <property type="entry name" value="FORK HEAD PROTEIN HOMOLOG 2"/>
    <property type="match status" value="1"/>
</dbReference>
<dbReference type="GO" id="GO:0000978">
    <property type="term" value="F:RNA polymerase II cis-regulatory region sequence-specific DNA binding"/>
    <property type="evidence" value="ECO:0007669"/>
    <property type="project" value="TreeGrafter"/>
</dbReference>
<dbReference type="InterPro" id="IPR018122">
    <property type="entry name" value="TF_fork_head_CS_1"/>
</dbReference>
<dbReference type="InterPro" id="IPR036388">
    <property type="entry name" value="WH-like_DNA-bd_sf"/>
</dbReference>
<dbReference type="GO" id="GO:0000981">
    <property type="term" value="F:DNA-binding transcription factor activity, RNA polymerase II-specific"/>
    <property type="evidence" value="ECO:0007669"/>
    <property type="project" value="TreeGrafter"/>
</dbReference>
<comment type="subcellular location">
    <subcellularLocation>
        <location evidence="1 6">Nucleus</location>
    </subcellularLocation>
</comment>
<gene>
    <name evidence="8" type="ORF">DM01DRAFT_256639</name>
</gene>
<feature type="DNA-binding region" description="Fork-head" evidence="6">
    <location>
        <begin position="6"/>
        <end position="90"/>
    </location>
</feature>
<dbReference type="PRINTS" id="PR00053">
    <property type="entry name" value="FORKHEAD"/>
</dbReference>
<reference evidence="8 9" key="1">
    <citation type="submission" date="2016-07" db="EMBL/GenBank/DDBJ databases">
        <title>Pervasive Adenine N6-methylation of Active Genes in Fungi.</title>
        <authorList>
            <consortium name="DOE Joint Genome Institute"/>
            <person name="Mondo S.J."/>
            <person name="Dannebaum R.O."/>
            <person name="Kuo R.C."/>
            <person name="Labutti K."/>
            <person name="Haridas S."/>
            <person name="Kuo A."/>
            <person name="Salamov A."/>
            <person name="Ahrendt S.R."/>
            <person name="Lipzen A."/>
            <person name="Sullivan W."/>
            <person name="Andreopoulos W.B."/>
            <person name="Clum A."/>
            <person name="Lindquist E."/>
            <person name="Daum C."/>
            <person name="Ramamoorthy G.K."/>
            <person name="Gryganskyi A."/>
            <person name="Culley D."/>
            <person name="Magnuson J.K."/>
            <person name="James T.Y."/>
            <person name="O'Malley M.A."/>
            <person name="Stajich J.E."/>
            <person name="Spatafora J.W."/>
            <person name="Visel A."/>
            <person name="Grigoriev I.V."/>
        </authorList>
    </citation>
    <scope>NUCLEOTIDE SEQUENCE [LARGE SCALE GENOMIC DNA]</scope>
    <source>
        <strain evidence="8 9">NRRL 3301</strain>
    </source>
</reference>
<dbReference type="PANTHER" id="PTHR45881">
    <property type="entry name" value="CHECKPOINT SUPPRESSOR 1-LIKE, ISOFORM A-RELATED"/>
    <property type="match status" value="1"/>
</dbReference>
<dbReference type="GO" id="GO:0005634">
    <property type="term" value="C:nucleus"/>
    <property type="evidence" value="ECO:0007669"/>
    <property type="project" value="UniProtKB-SubCell"/>
</dbReference>
<dbReference type="PROSITE" id="PS00657">
    <property type="entry name" value="FORK_HEAD_1"/>
    <property type="match status" value="1"/>
</dbReference>
<keyword evidence="3 6" id="KW-0238">DNA-binding</keyword>
<dbReference type="OrthoDB" id="5954824at2759"/>
<evidence type="ECO:0000256" key="3">
    <source>
        <dbReference type="ARBA" id="ARBA00023125"/>
    </source>
</evidence>
<keyword evidence="5 6" id="KW-0539">Nucleus</keyword>
<dbReference type="Gene3D" id="1.10.10.10">
    <property type="entry name" value="Winged helix-like DNA-binding domain superfamily/Winged helix DNA-binding domain"/>
    <property type="match status" value="1"/>
</dbReference>
<dbReference type="Proteomes" id="UP000242146">
    <property type="component" value="Unassembled WGS sequence"/>
</dbReference>
<dbReference type="InterPro" id="IPR036390">
    <property type="entry name" value="WH_DNA-bd_sf"/>
</dbReference>
<comment type="caution">
    <text evidence="8">The sequence shown here is derived from an EMBL/GenBank/DDBJ whole genome shotgun (WGS) entry which is preliminary data.</text>
</comment>
<dbReference type="STRING" id="101127.A0A1X2GXI6"/>
<dbReference type="AlphaFoldDB" id="A0A1X2GXI6"/>
<dbReference type="Pfam" id="PF00250">
    <property type="entry name" value="Forkhead"/>
    <property type="match status" value="1"/>
</dbReference>
<protein>
    <submittedName>
        <fullName evidence="8">The Dna-binding domain of interleukin enhancer binding factor</fullName>
    </submittedName>
</protein>
<accession>A0A1X2GXI6</accession>
<proteinExistence type="predicted"/>
<dbReference type="InterPro" id="IPR001766">
    <property type="entry name" value="Fork_head_dom"/>
</dbReference>
<dbReference type="PROSITE" id="PS50039">
    <property type="entry name" value="FORK_HEAD_3"/>
    <property type="match status" value="1"/>
</dbReference>
<feature type="domain" description="Fork-head" evidence="7">
    <location>
        <begin position="6"/>
        <end position="90"/>
    </location>
</feature>
<sequence length="90" mass="10538">MDKDEKPPYSYANLIAQAINASNEKRLTLNEIYTYLLQVYPYFRKVTSTGWQNSVRHNLSLNKAFIKMPRRRNDSGKGAFWSIDPELEHS</sequence>
<evidence type="ECO:0000256" key="6">
    <source>
        <dbReference type="PROSITE-ProRule" id="PRU00089"/>
    </source>
</evidence>
<keyword evidence="2" id="KW-0805">Transcription regulation</keyword>
<dbReference type="PROSITE" id="PS00658">
    <property type="entry name" value="FORK_HEAD_2"/>
    <property type="match status" value="1"/>
</dbReference>
<name>A0A1X2GXI6_9FUNG</name>
<keyword evidence="4" id="KW-0804">Transcription</keyword>
<dbReference type="InterPro" id="IPR030456">
    <property type="entry name" value="TF_fork_head_CS_2"/>
</dbReference>
<dbReference type="EMBL" id="MCGT01000001">
    <property type="protein sequence ID" value="ORX62797.1"/>
    <property type="molecule type" value="Genomic_DNA"/>
</dbReference>
<dbReference type="SUPFAM" id="SSF46785">
    <property type="entry name" value="Winged helix' DNA-binding domain"/>
    <property type="match status" value="1"/>
</dbReference>
<dbReference type="CDD" id="cd20024">
    <property type="entry name" value="FH_FOXJ2-like"/>
    <property type="match status" value="1"/>
</dbReference>
<evidence type="ECO:0000256" key="2">
    <source>
        <dbReference type="ARBA" id="ARBA00023015"/>
    </source>
</evidence>
<dbReference type="FunFam" id="1.10.10.10:FF:000135">
    <property type="entry name" value="forkhead box protein G1"/>
    <property type="match status" value="1"/>
</dbReference>
<organism evidence="8 9">
    <name type="scientific">Hesseltinella vesiculosa</name>
    <dbReference type="NCBI Taxonomy" id="101127"/>
    <lineage>
        <taxon>Eukaryota</taxon>
        <taxon>Fungi</taxon>
        <taxon>Fungi incertae sedis</taxon>
        <taxon>Mucoromycota</taxon>
        <taxon>Mucoromycotina</taxon>
        <taxon>Mucoromycetes</taxon>
        <taxon>Mucorales</taxon>
        <taxon>Cunninghamellaceae</taxon>
        <taxon>Hesseltinella</taxon>
    </lineage>
</organism>
<evidence type="ECO:0000256" key="5">
    <source>
        <dbReference type="ARBA" id="ARBA00023242"/>
    </source>
</evidence>
<keyword evidence="9" id="KW-1185">Reference proteome</keyword>
<evidence type="ECO:0000313" key="8">
    <source>
        <dbReference type="EMBL" id="ORX62797.1"/>
    </source>
</evidence>